<evidence type="ECO:0000313" key="3">
    <source>
        <dbReference type="WBParaSite" id="nRc.2.0.1.t41981-RA"/>
    </source>
</evidence>
<evidence type="ECO:0000256" key="1">
    <source>
        <dbReference type="SAM" id="MobiDB-lite"/>
    </source>
</evidence>
<dbReference type="AlphaFoldDB" id="A0A915KU34"/>
<protein>
    <submittedName>
        <fullName evidence="3">Uncharacterized protein</fullName>
    </submittedName>
</protein>
<sequence length="153" mass="17110">MVGDKLRQIPLGTNRAQDGRKSQIAVQLPGLRYPIDLSKDTTIENQRKSVVVYQPEYVPGYEPPFFENILPSDQPGIQIMHIGNKVVVTPIGKQQSALVTGAKEADDDEGQHFKILILMERQPRDTSRTRSQHSLVLDGAMWQAADHRGRAPT</sequence>
<keyword evidence="2" id="KW-1185">Reference proteome</keyword>
<dbReference type="Proteomes" id="UP000887565">
    <property type="component" value="Unplaced"/>
</dbReference>
<proteinExistence type="predicted"/>
<evidence type="ECO:0000313" key="2">
    <source>
        <dbReference type="Proteomes" id="UP000887565"/>
    </source>
</evidence>
<organism evidence="2 3">
    <name type="scientific">Romanomermis culicivorax</name>
    <name type="common">Nematode worm</name>
    <dbReference type="NCBI Taxonomy" id="13658"/>
    <lineage>
        <taxon>Eukaryota</taxon>
        <taxon>Metazoa</taxon>
        <taxon>Ecdysozoa</taxon>
        <taxon>Nematoda</taxon>
        <taxon>Enoplea</taxon>
        <taxon>Dorylaimia</taxon>
        <taxon>Mermithida</taxon>
        <taxon>Mermithoidea</taxon>
        <taxon>Mermithidae</taxon>
        <taxon>Romanomermis</taxon>
    </lineage>
</organism>
<name>A0A915KU34_ROMCU</name>
<reference evidence="3" key="1">
    <citation type="submission" date="2022-11" db="UniProtKB">
        <authorList>
            <consortium name="WormBaseParasite"/>
        </authorList>
    </citation>
    <scope>IDENTIFICATION</scope>
</reference>
<dbReference type="WBParaSite" id="nRc.2.0.1.t41981-RA">
    <property type="protein sequence ID" value="nRc.2.0.1.t41981-RA"/>
    <property type="gene ID" value="nRc.2.0.1.g41981"/>
</dbReference>
<accession>A0A915KU34</accession>
<feature type="region of interest" description="Disordered" evidence="1">
    <location>
        <begin position="1"/>
        <end position="20"/>
    </location>
</feature>